<dbReference type="EMBL" id="PZJH01000001">
    <property type="protein sequence ID" value="RAK46076.1"/>
    <property type="molecule type" value="Genomic_DNA"/>
</dbReference>
<evidence type="ECO:0000256" key="5">
    <source>
        <dbReference type="ARBA" id="ARBA00022840"/>
    </source>
</evidence>
<proteinExistence type="inferred from homology"/>
<dbReference type="InterPro" id="IPR011611">
    <property type="entry name" value="PfkB_dom"/>
</dbReference>
<reference evidence="10 11" key="1">
    <citation type="journal article" date="2018" name="Front. Microbiol.">
        <title>Description and Comparative Genomics of Macrococcus caseolyticus subsp. hominis subsp. nov., Macrococcus goetzii sp. nov., Macrococcus epidermidis sp. nov., and Macrococcus bohemicus sp. nov., Novel Macrococci From Human Clinical Material With Virulence Potential and Suspected Uptake of Foreign DNA by Natural Transformation.</title>
        <authorList>
            <person name="Maslanova I."/>
            <person name="Wertheimer Z."/>
            <person name="Sedlacek I."/>
            <person name="Svec P."/>
            <person name="Indrakova A."/>
            <person name="Kovarovic V."/>
            <person name="Schumann P."/>
            <person name="Sproer C."/>
            <person name="Kralova S."/>
            <person name="Sedo O."/>
            <person name="Kristofova L."/>
            <person name="Vrbovska V."/>
            <person name="Fuzik T."/>
            <person name="Petras P."/>
            <person name="Zdrahal Z."/>
            <person name="Ruzickova V."/>
            <person name="Doskar J."/>
            <person name="Pantucek R."/>
        </authorList>
    </citation>
    <scope>NUCLEOTIDE SEQUENCE [LARGE SCALE GENOMIC DNA]</scope>
    <source>
        <strain evidence="10 11">01/688</strain>
    </source>
</reference>
<sequence>MIYTITLNPSIDYVMFTQDFDLGGLNRATRTHKFAGGKGINVSRVLKALDQPSTALGYIGGFPGAFIKNELESAYIHTDFILVEEDTRINVKLKGDTETEINAAGPDVNATNLEALLNQIKVLTTEDYVIIAGSVPKSMPDDIYATIAQICAEKHIPFVVDAEKSLLTQTLPYHPEFVKPNKVELEEMFNLTIKDDHDTIQAARLLMEQGAKHVLVSLGGEGAILVTADACYKATVPNGKVINTVGSGDSTVAGMVAGFAQNKSIEESFRQAVSCGTATAFTEDLATSEQIAAIINKVTITKIEGK</sequence>
<dbReference type="GO" id="GO:0008662">
    <property type="term" value="F:1-phosphofructokinase activity"/>
    <property type="evidence" value="ECO:0007669"/>
    <property type="project" value="UniProtKB-UniRule"/>
</dbReference>
<evidence type="ECO:0000259" key="9">
    <source>
        <dbReference type="Pfam" id="PF00294"/>
    </source>
</evidence>
<dbReference type="InterPro" id="IPR029056">
    <property type="entry name" value="Ribokinase-like"/>
</dbReference>
<dbReference type="RefSeq" id="WP_111714246.1">
    <property type="nucleotide sequence ID" value="NZ_JBHSSR010000001.1"/>
</dbReference>
<evidence type="ECO:0000256" key="7">
    <source>
        <dbReference type="PIRNR" id="PIRNR000535"/>
    </source>
</evidence>
<organism evidence="10 11">
    <name type="scientific">Macrococcus epidermidis</name>
    <dbReference type="NCBI Taxonomy" id="1902580"/>
    <lineage>
        <taxon>Bacteria</taxon>
        <taxon>Bacillati</taxon>
        <taxon>Bacillota</taxon>
        <taxon>Bacilli</taxon>
        <taxon>Bacillales</taxon>
        <taxon>Staphylococcaceae</taxon>
        <taxon>Macrococcus</taxon>
    </lineage>
</organism>
<dbReference type="AlphaFoldDB" id="A0A327ZVI7"/>
<dbReference type="GO" id="GO:2001059">
    <property type="term" value="P:D-tagatose 6-phosphate catabolic process"/>
    <property type="evidence" value="ECO:0007669"/>
    <property type="project" value="UniProtKB-UniPathway"/>
</dbReference>
<dbReference type="GO" id="GO:0005829">
    <property type="term" value="C:cytosol"/>
    <property type="evidence" value="ECO:0007669"/>
    <property type="project" value="TreeGrafter"/>
</dbReference>
<comment type="function">
    <text evidence="8">Catalyzes the ATP-dependent phosphorylation of fructose-l-phosphate to fructose-l,6-bisphosphate.</text>
</comment>
<dbReference type="FunFam" id="3.40.1190.20:FF:000001">
    <property type="entry name" value="Phosphofructokinase"/>
    <property type="match status" value="1"/>
</dbReference>
<evidence type="ECO:0000256" key="1">
    <source>
        <dbReference type="ARBA" id="ARBA00005380"/>
    </source>
</evidence>
<comment type="similarity">
    <text evidence="7">Belongs to the carbohydrate kinase PfkB family. LacC subfamily.</text>
</comment>
<dbReference type="PANTHER" id="PTHR46566:SF1">
    <property type="entry name" value="1-PHOSPHOFRUCTOKINASE"/>
    <property type="match status" value="1"/>
</dbReference>
<keyword evidence="2 7" id="KW-0808">Transferase</keyword>
<dbReference type="GO" id="GO:0016052">
    <property type="term" value="P:carbohydrate catabolic process"/>
    <property type="evidence" value="ECO:0007669"/>
    <property type="project" value="UniProtKB-ARBA"/>
</dbReference>
<dbReference type="UniPathway" id="UPA00704">
    <property type="reaction ID" value="UER00715"/>
</dbReference>
<dbReference type="SUPFAM" id="SSF53613">
    <property type="entry name" value="Ribokinase-like"/>
    <property type="match status" value="1"/>
</dbReference>
<evidence type="ECO:0000313" key="10">
    <source>
        <dbReference type="EMBL" id="RAK46076.1"/>
    </source>
</evidence>
<dbReference type="PIRSF" id="PIRSF000535">
    <property type="entry name" value="1PFK/6PFK/LacC"/>
    <property type="match status" value="1"/>
</dbReference>
<gene>
    <name evidence="10" type="primary">pfkB</name>
    <name evidence="10" type="ORF">BHU61_01115</name>
</gene>
<keyword evidence="11" id="KW-1185">Reference proteome</keyword>
<comment type="catalytic activity">
    <reaction evidence="6 8">
        <text>beta-D-fructose 1-phosphate + ATP = beta-D-fructose 1,6-bisphosphate + ADP + H(+)</text>
        <dbReference type="Rhea" id="RHEA:14213"/>
        <dbReference type="ChEBI" id="CHEBI:15378"/>
        <dbReference type="ChEBI" id="CHEBI:30616"/>
        <dbReference type="ChEBI" id="CHEBI:32966"/>
        <dbReference type="ChEBI" id="CHEBI:138881"/>
        <dbReference type="ChEBI" id="CHEBI:456216"/>
        <dbReference type="EC" id="2.7.1.56"/>
    </reaction>
</comment>
<dbReference type="InterPro" id="IPR017583">
    <property type="entry name" value="Tagatose/fructose_Pkinase"/>
</dbReference>
<dbReference type="GO" id="GO:0009024">
    <property type="term" value="F:tagatose-6-phosphate kinase activity"/>
    <property type="evidence" value="ECO:0007669"/>
    <property type="project" value="UniProtKB-EC"/>
</dbReference>
<feature type="domain" description="Carbohydrate kinase PfkB" evidence="9">
    <location>
        <begin position="9"/>
        <end position="287"/>
    </location>
</feature>
<dbReference type="GO" id="GO:0044281">
    <property type="term" value="P:small molecule metabolic process"/>
    <property type="evidence" value="ECO:0007669"/>
    <property type="project" value="UniProtKB-ARBA"/>
</dbReference>
<comment type="caution">
    <text evidence="10">The sequence shown here is derived from an EMBL/GenBank/DDBJ whole genome shotgun (WGS) entry which is preliminary data.</text>
</comment>
<evidence type="ECO:0000256" key="4">
    <source>
        <dbReference type="ARBA" id="ARBA00022777"/>
    </source>
</evidence>
<dbReference type="NCBIfam" id="TIGR03828">
    <property type="entry name" value="pfkB"/>
    <property type="match status" value="1"/>
</dbReference>
<dbReference type="PANTHER" id="PTHR46566">
    <property type="entry name" value="1-PHOSPHOFRUCTOKINASE-RELATED"/>
    <property type="match status" value="1"/>
</dbReference>
<dbReference type="GO" id="GO:0005988">
    <property type="term" value="P:lactose metabolic process"/>
    <property type="evidence" value="ECO:0007669"/>
    <property type="project" value="UniProtKB-KW"/>
</dbReference>
<keyword evidence="4 8" id="KW-0418">Kinase</keyword>
<accession>A0A327ZVI7</accession>
<keyword evidence="7" id="KW-0423">Lactose metabolism</keyword>
<dbReference type="PROSITE" id="PS00584">
    <property type="entry name" value="PFKB_KINASES_2"/>
    <property type="match status" value="1"/>
</dbReference>
<evidence type="ECO:0000256" key="2">
    <source>
        <dbReference type="ARBA" id="ARBA00022679"/>
    </source>
</evidence>
<comment type="similarity">
    <text evidence="1">Belongs to the carbohydrate kinase pfkB family.</text>
</comment>
<name>A0A327ZVI7_9STAP</name>
<dbReference type="CDD" id="cd01164">
    <property type="entry name" value="FruK_PfkB_like"/>
    <property type="match status" value="1"/>
</dbReference>
<keyword evidence="3 7" id="KW-0547">Nucleotide-binding</keyword>
<keyword evidence="5 7" id="KW-0067">ATP-binding</keyword>
<evidence type="ECO:0000256" key="8">
    <source>
        <dbReference type="RuleBase" id="RU369061"/>
    </source>
</evidence>
<dbReference type="InterPro" id="IPR022463">
    <property type="entry name" value="1-PFruKinase"/>
</dbReference>
<evidence type="ECO:0000313" key="11">
    <source>
        <dbReference type="Proteomes" id="UP000249808"/>
    </source>
</evidence>
<comment type="pathway">
    <text evidence="7">Carbohydrate metabolism; D-tagatose 6-phosphate degradation; D-glyceraldehyde 3-phosphate and glycerone phosphate from D-tagatose 6-phosphate: step 1/2.</text>
</comment>
<dbReference type="Proteomes" id="UP000249808">
    <property type="component" value="Unassembled WGS sequence"/>
</dbReference>
<evidence type="ECO:0000256" key="3">
    <source>
        <dbReference type="ARBA" id="ARBA00022741"/>
    </source>
</evidence>
<evidence type="ECO:0000256" key="6">
    <source>
        <dbReference type="ARBA" id="ARBA00047745"/>
    </source>
</evidence>
<protein>
    <recommendedName>
        <fullName evidence="7">Tagatose-6-phosphate kinase</fullName>
        <ecNumber evidence="7">2.7.1.144</ecNumber>
    </recommendedName>
</protein>
<dbReference type="GO" id="GO:0005524">
    <property type="term" value="F:ATP binding"/>
    <property type="evidence" value="ECO:0007669"/>
    <property type="project" value="UniProtKB-UniRule"/>
</dbReference>
<comment type="catalytic activity">
    <reaction evidence="7">
        <text>D-tagatofuranose 6-phosphate + ATP = D-tagatofuranose 1,6-bisphosphate + ADP + H(+)</text>
        <dbReference type="Rhea" id="RHEA:12420"/>
        <dbReference type="ChEBI" id="CHEBI:15378"/>
        <dbReference type="ChEBI" id="CHEBI:30616"/>
        <dbReference type="ChEBI" id="CHEBI:58694"/>
        <dbReference type="ChEBI" id="CHEBI:58695"/>
        <dbReference type="ChEBI" id="CHEBI:456216"/>
        <dbReference type="EC" id="2.7.1.144"/>
    </reaction>
</comment>
<dbReference type="Gene3D" id="3.40.1190.20">
    <property type="match status" value="1"/>
</dbReference>
<dbReference type="EC" id="2.7.1.144" evidence="7"/>
<dbReference type="NCBIfam" id="TIGR03168">
    <property type="entry name" value="1-PFK"/>
    <property type="match status" value="1"/>
</dbReference>
<dbReference type="Pfam" id="PF00294">
    <property type="entry name" value="PfkB"/>
    <property type="match status" value="1"/>
</dbReference>
<dbReference type="InterPro" id="IPR002173">
    <property type="entry name" value="Carboh/pur_kinase_PfkB_CS"/>
</dbReference>